<reference evidence="3" key="1">
    <citation type="submission" date="2013-08" db="EMBL/GenBank/DDBJ databases">
        <authorList>
            <person name="Mendez C."/>
            <person name="Richter M."/>
            <person name="Ferrer M."/>
            <person name="Sanchez J."/>
        </authorList>
    </citation>
    <scope>NUCLEOTIDE SEQUENCE</scope>
</reference>
<dbReference type="Gene3D" id="2.60.120.10">
    <property type="entry name" value="Jelly Rolls"/>
    <property type="match status" value="1"/>
</dbReference>
<evidence type="ECO:0000259" key="2">
    <source>
        <dbReference type="Pfam" id="PF02678"/>
    </source>
</evidence>
<protein>
    <submittedName>
        <fullName evidence="3">Pirin domain-containing protein</fullName>
    </submittedName>
</protein>
<sequence length="130" mass="13858">MGSVDYAPGEAKGTPWHPHRGFETVTYIMDGVMDHRDSHGGGGTITNGDTQWMTAGSGILHIEAPPEWLVVKGGLFHGVQLWVNLPASQKFSAPKYQDIRSNQLALISSDDGGALIRVIAGSIGGFEGQE</sequence>
<name>T1A911_9ZZZZ</name>
<accession>T1A911</accession>
<dbReference type="Pfam" id="PF02678">
    <property type="entry name" value="Pirin"/>
    <property type="match status" value="1"/>
</dbReference>
<dbReference type="InterPro" id="IPR003829">
    <property type="entry name" value="Pirin_N_dom"/>
</dbReference>
<dbReference type="InterPro" id="IPR014710">
    <property type="entry name" value="RmlC-like_jellyroll"/>
</dbReference>
<gene>
    <name evidence="3" type="ORF">B1B_16188</name>
</gene>
<dbReference type="SUPFAM" id="SSF51182">
    <property type="entry name" value="RmlC-like cupins"/>
    <property type="match status" value="1"/>
</dbReference>
<reference evidence="3" key="2">
    <citation type="journal article" date="2014" name="ISME J.">
        <title>Microbial stratification in low pH oxic and suboxic macroscopic growths along an acid mine drainage.</title>
        <authorList>
            <person name="Mendez-Garcia C."/>
            <person name="Mesa V."/>
            <person name="Sprenger R.R."/>
            <person name="Richter M."/>
            <person name="Diez M.S."/>
            <person name="Solano J."/>
            <person name="Bargiela R."/>
            <person name="Golyshina O.V."/>
            <person name="Manteca A."/>
            <person name="Ramos J.L."/>
            <person name="Gallego J.R."/>
            <person name="Llorente I."/>
            <person name="Martins Dos Santos V.A."/>
            <person name="Jensen O.N."/>
            <person name="Pelaez A.I."/>
            <person name="Sanchez J."/>
            <person name="Ferrer M."/>
        </authorList>
    </citation>
    <scope>NUCLEOTIDE SEQUENCE</scope>
</reference>
<proteinExistence type="inferred from homology"/>
<dbReference type="InterPro" id="IPR011051">
    <property type="entry name" value="RmlC_Cupin_sf"/>
</dbReference>
<dbReference type="AlphaFoldDB" id="T1A911"/>
<feature type="domain" description="Pirin N-terminal" evidence="2">
    <location>
        <begin position="8"/>
        <end position="83"/>
    </location>
</feature>
<comment type="caution">
    <text evidence="3">The sequence shown here is derived from an EMBL/GenBank/DDBJ whole genome shotgun (WGS) entry which is preliminary data.</text>
</comment>
<dbReference type="InterPro" id="IPR012093">
    <property type="entry name" value="Pirin"/>
</dbReference>
<dbReference type="CDD" id="cd02909">
    <property type="entry name" value="cupin_pirin_N"/>
    <property type="match status" value="1"/>
</dbReference>
<evidence type="ECO:0000256" key="1">
    <source>
        <dbReference type="ARBA" id="ARBA00008416"/>
    </source>
</evidence>
<dbReference type="EMBL" id="AUZY01010763">
    <property type="protein sequence ID" value="EQD37394.1"/>
    <property type="molecule type" value="Genomic_DNA"/>
</dbReference>
<dbReference type="PANTHER" id="PTHR13903:SF8">
    <property type="entry name" value="PIRIN"/>
    <property type="match status" value="1"/>
</dbReference>
<comment type="similarity">
    <text evidence="1">Belongs to the pirin family.</text>
</comment>
<dbReference type="PANTHER" id="PTHR13903">
    <property type="entry name" value="PIRIN-RELATED"/>
    <property type="match status" value="1"/>
</dbReference>
<organism evidence="3">
    <name type="scientific">mine drainage metagenome</name>
    <dbReference type="NCBI Taxonomy" id="410659"/>
    <lineage>
        <taxon>unclassified sequences</taxon>
        <taxon>metagenomes</taxon>
        <taxon>ecological metagenomes</taxon>
    </lineage>
</organism>
<evidence type="ECO:0000313" key="3">
    <source>
        <dbReference type="EMBL" id="EQD37394.1"/>
    </source>
</evidence>